<accession>A0A9P6EKV8</accession>
<organism evidence="1 2">
    <name type="scientific">Crepidotus variabilis</name>
    <dbReference type="NCBI Taxonomy" id="179855"/>
    <lineage>
        <taxon>Eukaryota</taxon>
        <taxon>Fungi</taxon>
        <taxon>Dikarya</taxon>
        <taxon>Basidiomycota</taxon>
        <taxon>Agaricomycotina</taxon>
        <taxon>Agaricomycetes</taxon>
        <taxon>Agaricomycetidae</taxon>
        <taxon>Agaricales</taxon>
        <taxon>Agaricineae</taxon>
        <taxon>Crepidotaceae</taxon>
        <taxon>Crepidotus</taxon>
    </lineage>
</organism>
<dbReference type="OrthoDB" id="2840428at2759"/>
<keyword evidence="2" id="KW-1185">Reference proteome</keyword>
<dbReference type="EMBL" id="MU157834">
    <property type="protein sequence ID" value="KAF9531653.1"/>
    <property type="molecule type" value="Genomic_DNA"/>
</dbReference>
<reference evidence="1" key="1">
    <citation type="submission" date="2020-11" db="EMBL/GenBank/DDBJ databases">
        <authorList>
            <consortium name="DOE Joint Genome Institute"/>
            <person name="Ahrendt S."/>
            <person name="Riley R."/>
            <person name="Andreopoulos W."/>
            <person name="Labutti K."/>
            <person name="Pangilinan J."/>
            <person name="Ruiz-Duenas F.J."/>
            <person name="Barrasa J.M."/>
            <person name="Sanchez-Garcia M."/>
            <person name="Camarero S."/>
            <person name="Miyauchi S."/>
            <person name="Serrano A."/>
            <person name="Linde D."/>
            <person name="Babiker R."/>
            <person name="Drula E."/>
            <person name="Ayuso-Fernandez I."/>
            <person name="Pacheco R."/>
            <person name="Padilla G."/>
            <person name="Ferreira P."/>
            <person name="Barriuso J."/>
            <person name="Kellner H."/>
            <person name="Castanera R."/>
            <person name="Alfaro M."/>
            <person name="Ramirez L."/>
            <person name="Pisabarro A.G."/>
            <person name="Kuo A."/>
            <person name="Tritt A."/>
            <person name="Lipzen A."/>
            <person name="He G."/>
            <person name="Yan M."/>
            <person name="Ng V."/>
            <person name="Cullen D."/>
            <person name="Martin F."/>
            <person name="Rosso M.-N."/>
            <person name="Henrissat B."/>
            <person name="Hibbett D."/>
            <person name="Martinez A.T."/>
            <person name="Grigoriev I.V."/>
        </authorList>
    </citation>
    <scope>NUCLEOTIDE SEQUENCE</scope>
    <source>
        <strain evidence="1">CBS 506.95</strain>
    </source>
</reference>
<proteinExistence type="predicted"/>
<evidence type="ECO:0000313" key="2">
    <source>
        <dbReference type="Proteomes" id="UP000807306"/>
    </source>
</evidence>
<comment type="caution">
    <text evidence="1">The sequence shown here is derived from an EMBL/GenBank/DDBJ whole genome shotgun (WGS) entry which is preliminary data.</text>
</comment>
<gene>
    <name evidence="1" type="ORF">CPB83DRAFT_79529</name>
</gene>
<dbReference type="AlphaFoldDB" id="A0A9P6EKV8"/>
<name>A0A9P6EKV8_9AGAR</name>
<evidence type="ECO:0000313" key="1">
    <source>
        <dbReference type="EMBL" id="KAF9531653.1"/>
    </source>
</evidence>
<dbReference type="Proteomes" id="UP000807306">
    <property type="component" value="Unassembled WGS sequence"/>
</dbReference>
<protein>
    <submittedName>
        <fullName evidence="1">Uncharacterized protein</fullName>
    </submittedName>
</protein>
<sequence>MCRLHTEGIEHGCGHYIITRKVAKDDCRNKFCMNSETHPPGRCNSCGENCKRYFDPDASQHVTNRTGDYCVQCMYWFKGEGARRRQ</sequence>